<dbReference type="PANTHER" id="PTHR11081">
    <property type="entry name" value="FLAP ENDONUCLEASE FAMILY MEMBER"/>
    <property type="match status" value="1"/>
</dbReference>
<dbReference type="EMBL" id="AACS02000003">
    <property type="protein sequence ID" value="EAU91346.2"/>
    <property type="molecule type" value="Genomic_DNA"/>
</dbReference>
<dbReference type="PANTHER" id="PTHR11081:SF75">
    <property type="entry name" value="ENDONUCLEASE, PUTATIVE (AFU_ORTHOLOGUE AFUA_3G13260)-RELATED"/>
    <property type="match status" value="1"/>
</dbReference>
<dbReference type="CDD" id="cd09906">
    <property type="entry name" value="H3TH_YEN1"/>
    <property type="match status" value="1"/>
</dbReference>
<dbReference type="Gene3D" id="1.10.150.20">
    <property type="entry name" value="5' to 3' exonuclease, C-terminal subdomain"/>
    <property type="match status" value="1"/>
</dbReference>
<sequence length="783" mass="86428">MAVADGFEKNSSGHRAYRVGIDASIWFKHSTFSKGGENHELRTLFFKIIYLLKMPILPLIVFDGRHRPKEKRGSRMGKSGSHNLSRPFKELLDAFGVEWREAPGEAEAELGHLNNLGIIDAIMSDDCDSFIFGAKVVIKNKSKELSGNASNPAVNAAGKVDKHHTMVYRIEDIQNDPDIGLKRGGLVLFALLCGGDYDQKGVRNIGKVAALALARCGFGEKLLAAYQTKSPAEFQRFLHQWRSEVNTELMTNSRGFLSRRMQNASLPPDFPALTTLEKYANPKISSNGGSGPVTSGMRDRGDVDLAALAAFCEKYFEWATKDGILEKFRNNVWPVAAMHVLRRSALAADRKARAGGCGAPIGTPPSLIIAHLGQKKKHRDTRLDALDDVFHHRAPHQSQPTEYRPNEPDPNPLFSQITNARVHAETDGLLEYKVEICPTQLVNLTLAGVKGTRAEPESNRTRPPKPPAPPHSKHAFLVCGTVLAAVHPQLVEEYKEKQRNKAKKKPGRRRKEPGGQTSDFDDGIIDRPPEASTSVSAFPEANTSGKSNSAEKGNRQHPSLTQVRADDLRFDPDPPNRRTGFLATFRDPGLNGDEDEQSDDEMEPFADKESPADDELAQSPRLAAIWDQILDNPVRLCAKSKGKRKATDSPVRRQEKRQRSVGALSQPRHRTSPPVVTSGQTHSRPKVSQSSSRRREDSDSEIEVTSPRPIPSFKDAGRVSRRESPAPMPPSSQYSIYGGELPELSDSDEEGLFSQIPLASASSRMNTGHPPRRQVLDEVIDLT</sequence>
<evidence type="ECO:0000313" key="4">
    <source>
        <dbReference type="Proteomes" id="UP000001861"/>
    </source>
</evidence>
<dbReference type="CDD" id="cd09870">
    <property type="entry name" value="PIN_YEN1"/>
    <property type="match status" value="1"/>
</dbReference>
<reference evidence="3 4" key="1">
    <citation type="journal article" date="2010" name="Proc. Natl. Acad. Sci. U.S.A.">
        <title>Insights into evolution of multicellular fungi from the assembled chromosomes of the mushroom Coprinopsis cinerea (Coprinus cinereus).</title>
        <authorList>
            <person name="Stajich J.E."/>
            <person name="Wilke S.K."/>
            <person name="Ahren D."/>
            <person name="Au C.H."/>
            <person name="Birren B.W."/>
            <person name="Borodovsky M."/>
            <person name="Burns C."/>
            <person name="Canback B."/>
            <person name="Casselton L.A."/>
            <person name="Cheng C.K."/>
            <person name="Deng J."/>
            <person name="Dietrich F.S."/>
            <person name="Fargo D.C."/>
            <person name="Farman M.L."/>
            <person name="Gathman A.C."/>
            <person name="Goldberg J."/>
            <person name="Guigo R."/>
            <person name="Hoegger P.J."/>
            <person name="Hooker J.B."/>
            <person name="Huggins A."/>
            <person name="James T.Y."/>
            <person name="Kamada T."/>
            <person name="Kilaru S."/>
            <person name="Kodira C."/>
            <person name="Kues U."/>
            <person name="Kupfer D."/>
            <person name="Kwan H.S."/>
            <person name="Lomsadze A."/>
            <person name="Li W."/>
            <person name="Lilly W.W."/>
            <person name="Ma L.J."/>
            <person name="Mackey A.J."/>
            <person name="Manning G."/>
            <person name="Martin F."/>
            <person name="Muraguchi H."/>
            <person name="Natvig D.O."/>
            <person name="Palmerini H."/>
            <person name="Ramesh M.A."/>
            <person name="Rehmeyer C.J."/>
            <person name="Roe B.A."/>
            <person name="Shenoy N."/>
            <person name="Stanke M."/>
            <person name="Ter-Hovhannisyan V."/>
            <person name="Tunlid A."/>
            <person name="Velagapudi R."/>
            <person name="Vision T.J."/>
            <person name="Zeng Q."/>
            <person name="Zolan M.E."/>
            <person name="Pukkila P.J."/>
        </authorList>
    </citation>
    <scope>NUCLEOTIDE SEQUENCE [LARGE SCALE GENOMIC DNA]</scope>
    <source>
        <strain evidence="4">Okayama-7 / 130 / ATCC MYA-4618 / FGSC 9003</strain>
    </source>
</reference>
<dbReference type="Pfam" id="PF00867">
    <property type="entry name" value="XPG_I"/>
    <property type="match status" value="1"/>
</dbReference>
<evidence type="ECO:0000256" key="1">
    <source>
        <dbReference type="SAM" id="MobiDB-lite"/>
    </source>
</evidence>
<dbReference type="InterPro" id="IPR036279">
    <property type="entry name" value="5-3_exonuclease_C_sf"/>
</dbReference>
<dbReference type="GO" id="GO:0017108">
    <property type="term" value="F:5'-flap endonuclease activity"/>
    <property type="evidence" value="ECO:0007669"/>
    <property type="project" value="TreeGrafter"/>
</dbReference>
<feature type="compositionally biased region" description="Basic and acidic residues" evidence="1">
    <location>
        <begin position="715"/>
        <end position="724"/>
    </location>
</feature>
<keyword evidence="4" id="KW-1185">Reference proteome</keyword>
<dbReference type="PRINTS" id="PR00853">
    <property type="entry name" value="XPGRADSUPER"/>
</dbReference>
<dbReference type="OrthoDB" id="2959108at2759"/>
<feature type="region of interest" description="Disordered" evidence="1">
    <location>
        <begin position="448"/>
        <end position="473"/>
    </location>
</feature>
<dbReference type="InterPro" id="IPR006086">
    <property type="entry name" value="XPG-I_dom"/>
</dbReference>
<dbReference type="VEuPathDB" id="FungiDB:CC1G_07381"/>
<feature type="region of interest" description="Disordered" evidence="1">
    <location>
        <begin position="637"/>
        <end position="783"/>
    </location>
</feature>
<feature type="compositionally biased region" description="Polar residues" evidence="1">
    <location>
        <begin position="531"/>
        <end position="562"/>
    </location>
</feature>
<dbReference type="InterPro" id="IPR006084">
    <property type="entry name" value="XPG/Rad2"/>
</dbReference>
<dbReference type="AlphaFoldDB" id="A8N6L0"/>
<proteinExistence type="predicted"/>
<dbReference type="InterPro" id="IPR041177">
    <property type="entry name" value="GEN1_C"/>
</dbReference>
<feature type="compositionally biased region" description="Polar residues" evidence="1">
    <location>
        <begin position="674"/>
        <end position="689"/>
    </location>
</feature>
<dbReference type="STRING" id="240176.A8N6L0"/>
<dbReference type="SMART" id="SM00484">
    <property type="entry name" value="XPGI"/>
    <property type="match status" value="1"/>
</dbReference>
<evidence type="ECO:0000259" key="2">
    <source>
        <dbReference type="SMART" id="SM00484"/>
    </source>
</evidence>
<comment type="caution">
    <text evidence="3">The sequence shown here is derived from an EMBL/GenBank/DDBJ whole genome shotgun (WGS) entry which is preliminary data.</text>
</comment>
<dbReference type="GO" id="GO:0008821">
    <property type="term" value="F:crossover junction DNA endonuclease activity"/>
    <property type="evidence" value="ECO:0007669"/>
    <property type="project" value="InterPro"/>
</dbReference>
<dbReference type="SUPFAM" id="SSF47807">
    <property type="entry name" value="5' to 3' exonuclease, C-terminal subdomain"/>
    <property type="match status" value="1"/>
</dbReference>
<organism evidence="3 4">
    <name type="scientific">Coprinopsis cinerea (strain Okayama-7 / 130 / ATCC MYA-4618 / FGSC 9003)</name>
    <name type="common">Inky cap fungus</name>
    <name type="synonym">Hormographiella aspergillata</name>
    <dbReference type="NCBI Taxonomy" id="240176"/>
    <lineage>
        <taxon>Eukaryota</taxon>
        <taxon>Fungi</taxon>
        <taxon>Dikarya</taxon>
        <taxon>Basidiomycota</taxon>
        <taxon>Agaricomycotina</taxon>
        <taxon>Agaricomycetes</taxon>
        <taxon>Agaricomycetidae</taxon>
        <taxon>Agaricales</taxon>
        <taxon>Agaricineae</taxon>
        <taxon>Psathyrellaceae</taxon>
        <taxon>Coprinopsis</taxon>
    </lineage>
</organism>
<dbReference type="InParanoid" id="A8N6L0"/>
<dbReference type="Proteomes" id="UP000001861">
    <property type="component" value="Unassembled WGS sequence"/>
</dbReference>
<dbReference type="Pfam" id="PF18380">
    <property type="entry name" value="GEN1_C"/>
    <property type="match status" value="1"/>
</dbReference>
<dbReference type="GeneID" id="6006908"/>
<feature type="compositionally biased region" description="Basic and acidic residues" evidence="1">
    <location>
        <begin position="564"/>
        <end position="576"/>
    </location>
</feature>
<feature type="compositionally biased region" description="Acidic residues" evidence="1">
    <location>
        <begin position="592"/>
        <end position="604"/>
    </location>
</feature>
<dbReference type="Gene3D" id="3.40.50.1010">
    <property type="entry name" value="5'-nuclease"/>
    <property type="match status" value="2"/>
</dbReference>
<dbReference type="SUPFAM" id="SSF88723">
    <property type="entry name" value="PIN domain-like"/>
    <property type="match status" value="1"/>
</dbReference>
<dbReference type="RefSeq" id="XP_001830466.2">
    <property type="nucleotide sequence ID" value="XM_001830414.2"/>
</dbReference>
<name>A8N6L0_COPC7</name>
<evidence type="ECO:0000313" key="3">
    <source>
        <dbReference type="EMBL" id="EAU91346.2"/>
    </source>
</evidence>
<dbReference type="InterPro" id="IPR037316">
    <property type="entry name" value="Yen1_H3TH"/>
</dbReference>
<dbReference type="eggNOG" id="KOG2520">
    <property type="taxonomic scope" value="Eukaryota"/>
</dbReference>
<dbReference type="HOGENOM" id="CLU_007575_1_1_1"/>
<feature type="region of interest" description="Disordered" evidence="1">
    <location>
        <begin position="495"/>
        <end position="620"/>
    </location>
</feature>
<dbReference type="OMA" id="CHSSHEH"/>
<protein>
    <recommendedName>
        <fullName evidence="2">XPG-I domain-containing protein</fullName>
    </recommendedName>
</protein>
<gene>
    <name evidence="3" type="ORF">CC1G_07381</name>
</gene>
<feature type="compositionally biased region" description="Basic residues" evidence="1">
    <location>
        <begin position="500"/>
        <end position="511"/>
    </location>
</feature>
<accession>A8N6L0</accession>
<dbReference type="KEGG" id="cci:CC1G_07381"/>
<dbReference type="InterPro" id="IPR029060">
    <property type="entry name" value="PIN-like_dom_sf"/>
</dbReference>
<dbReference type="GO" id="GO:0006281">
    <property type="term" value="P:DNA repair"/>
    <property type="evidence" value="ECO:0007669"/>
    <property type="project" value="UniProtKB-ARBA"/>
</dbReference>
<feature type="domain" description="XPG-I" evidence="2">
    <location>
        <begin position="93"/>
        <end position="173"/>
    </location>
</feature>